<accession>A0A1E3JLQ4</accession>
<evidence type="ECO:0000256" key="1">
    <source>
        <dbReference type="ARBA" id="ARBA00004477"/>
    </source>
</evidence>
<evidence type="ECO:0000313" key="12">
    <source>
        <dbReference type="Proteomes" id="UP000095149"/>
    </source>
</evidence>
<dbReference type="PANTHER" id="PTHR14969">
    <property type="entry name" value="SPHINGOSINE-1-PHOSPHATE PHOSPHOHYDROLASE"/>
    <property type="match status" value="1"/>
</dbReference>
<evidence type="ECO:0000256" key="8">
    <source>
        <dbReference type="SAM" id="MobiDB-lite"/>
    </source>
</evidence>
<proteinExistence type="inferred from homology"/>
<evidence type="ECO:0000313" key="11">
    <source>
        <dbReference type="EMBL" id="ODO01576.1"/>
    </source>
</evidence>
<reference evidence="11 12" key="1">
    <citation type="submission" date="2016-06" db="EMBL/GenBank/DDBJ databases">
        <title>Evolution of pathogenesis and genome organization in the Tremellales.</title>
        <authorList>
            <person name="Cuomo C."/>
            <person name="Litvintseva A."/>
            <person name="Heitman J."/>
            <person name="Chen Y."/>
            <person name="Sun S."/>
            <person name="Springer D."/>
            <person name="Dromer F."/>
            <person name="Young S."/>
            <person name="Zeng Q."/>
            <person name="Chapman S."/>
            <person name="Gujja S."/>
            <person name="Saif S."/>
            <person name="Birren B."/>
        </authorList>
    </citation>
    <scope>NUCLEOTIDE SEQUENCE [LARGE SCALE GENOMIC DNA]</scope>
    <source>
        <strain evidence="11 12">CBS 6273</strain>
    </source>
</reference>
<feature type="transmembrane region" description="Helical" evidence="9">
    <location>
        <begin position="230"/>
        <end position="251"/>
    </location>
</feature>
<feature type="region of interest" description="Disordered" evidence="8">
    <location>
        <begin position="398"/>
        <end position="433"/>
    </location>
</feature>
<gene>
    <name evidence="11" type="ORF">I350_06396</name>
</gene>
<keyword evidence="2 9" id="KW-0812">Transmembrane</keyword>
<dbReference type="SUPFAM" id="SSF48317">
    <property type="entry name" value="Acid phosphatase/Vanadium-dependent haloperoxidase"/>
    <property type="match status" value="1"/>
</dbReference>
<evidence type="ECO:0000256" key="2">
    <source>
        <dbReference type="ARBA" id="ARBA00022692"/>
    </source>
</evidence>
<evidence type="ECO:0000256" key="4">
    <source>
        <dbReference type="ARBA" id="ARBA00022824"/>
    </source>
</evidence>
<name>A0A1E3JLQ4_9TREE</name>
<dbReference type="InterPro" id="IPR000326">
    <property type="entry name" value="PAP2/HPO"/>
</dbReference>
<comment type="subcellular location">
    <subcellularLocation>
        <location evidence="1">Endoplasmic reticulum membrane</location>
        <topology evidence="1">Multi-pass membrane protein</topology>
    </subcellularLocation>
</comment>
<dbReference type="CDD" id="cd03388">
    <property type="entry name" value="PAP2_SPPase1"/>
    <property type="match status" value="1"/>
</dbReference>
<dbReference type="OrthoDB" id="301434at2759"/>
<dbReference type="AlphaFoldDB" id="A0A1E3JLQ4"/>
<feature type="transmembrane region" description="Helical" evidence="9">
    <location>
        <begin position="175"/>
        <end position="195"/>
    </location>
</feature>
<evidence type="ECO:0000256" key="9">
    <source>
        <dbReference type="SAM" id="Phobius"/>
    </source>
</evidence>
<feature type="transmembrane region" description="Helical" evidence="9">
    <location>
        <begin position="207"/>
        <end position="224"/>
    </location>
</feature>
<feature type="compositionally biased region" description="Low complexity" evidence="8">
    <location>
        <begin position="399"/>
        <end position="413"/>
    </location>
</feature>
<keyword evidence="6 9" id="KW-0472">Membrane</keyword>
<dbReference type="Pfam" id="PF01569">
    <property type="entry name" value="PAP2"/>
    <property type="match status" value="1"/>
</dbReference>
<dbReference type="PANTHER" id="PTHR14969:SF28">
    <property type="entry name" value="DIHYDROSPHINGOSINE 1-PHOSPHATE PHOSPHATASE LCB3-RELATED"/>
    <property type="match status" value="1"/>
</dbReference>
<dbReference type="EMBL" id="MEKH01000010">
    <property type="protein sequence ID" value="ODO01576.1"/>
    <property type="molecule type" value="Genomic_DNA"/>
</dbReference>
<organism evidence="11 12">
    <name type="scientific">Cryptococcus amylolentus CBS 6273</name>
    <dbReference type="NCBI Taxonomy" id="1296118"/>
    <lineage>
        <taxon>Eukaryota</taxon>
        <taxon>Fungi</taxon>
        <taxon>Dikarya</taxon>
        <taxon>Basidiomycota</taxon>
        <taxon>Agaricomycotina</taxon>
        <taxon>Tremellomycetes</taxon>
        <taxon>Tremellales</taxon>
        <taxon>Cryptococcaceae</taxon>
        <taxon>Cryptococcus</taxon>
    </lineage>
</organism>
<keyword evidence="4" id="KW-0256">Endoplasmic reticulum</keyword>
<sequence length="508" mass="57105">MRPPASESALFQHTPDLSATLKREWEPGCQPDEVYGEYLPTWRAWMRNKLVDRLRRENVWMAEWQKRVRTERRDKFFYYSAVFGTHTFFMMFLPILFFFGRPWEARGLLYVVGTGIYVSSYVKDLVCTPRPYSPPVIRLSDSLNTGFPSSHSTNSTSIALFFGQWLFNLRHDVGYLWLLILDTVLAIYAASVIGGRVYTGMHSTADIIGGSIMGIVCWIFWIVVREPFDRWIMTGSWTVPAVIVPFVLGLIHFHPEPMDDCPCFEDAIAVLSVILGCILVEWVPLGGVAPWLQATDPGAFYRYDIITQVLVGIARLVLGECIEPGLIFAKRRVGLGIMFAWRLIAKATLLRVLPPTFRAFSHILHTQLPTRRFYTAATDYKDVPRQAFRPIPSVLDLQSGTSSPAASSPTHSPLLTPQRVPSFNGKGRSPSPMALSQANLRLRALRRESGGAVASNGDVREKPLKVRTMALKYDAEVLTKVGVYGGIGFMACGVIPYLFEIIEQSILS</sequence>
<evidence type="ECO:0000256" key="7">
    <source>
        <dbReference type="ARBA" id="ARBA00038324"/>
    </source>
</evidence>
<dbReference type="GO" id="GO:0042392">
    <property type="term" value="F:sphingosine-1-phosphate phosphatase activity"/>
    <property type="evidence" value="ECO:0007669"/>
    <property type="project" value="TreeGrafter"/>
</dbReference>
<dbReference type="SMART" id="SM00014">
    <property type="entry name" value="acidPPc"/>
    <property type="match status" value="1"/>
</dbReference>
<protein>
    <recommendedName>
        <fullName evidence="10">Phosphatidic acid phosphatase type 2/haloperoxidase domain-containing protein</fullName>
    </recommendedName>
</protein>
<dbReference type="Gene3D" id="1.20.144.10">
    <property type="entry name" value="Phosphatidic acid phosphatase type 2/haloperoxidase"/>
    <property type="match status" value="1"/>
</dbReference>
<feature type="transmembrane region" description="Helical" evidence="9">
    <location>
        <begin position="263"/>
        <end position="285"/>
    </location>
</feature>
<evidence type="ECO:0000256" key="3">
    <source>
        <dbReference type="ARBA" id="ARBA00022801"/>
    </source>
</evidence>
<comment type="similarity">
    <text evidence="7">Belongs to the type 2 lipid phosphate phosphatase family.</text>
</comment>
<feature type="domain" description="Phosphatidic acid phosphatase type 2/haloperoxidase" evidence="10">
    <location>
        <begin position="105"/>
        <end position="222"/>
    </location>
</feature>
<evidence type="ECO:0000256" key="5">
    <source>
        <dbReference type="ARBA" id="ARBA00022989"/>
    </source>
</evidence>
<keyword evidence="3" id="KW-0378">Hydrolase</keyword>
<evidence type="ECO:0000259" key="10">
    <source>
        <dbReference type="SMART" id="SM00014"/>
    </source>
</evidence>
<dbReference type="InterPro" id="IPR036938">
    <property type="entry name" value="PAP2/HPO_sf"/>
</dbReference>
<evidence type="ECO:0000256" key="6">
    <source>
        <dbReference type="ARBA" id="ARBA00023136"/>
    </source>
</evidence>
<dbReference type="GO" id="GO:0005789">
    <property type="term" value="C:endoplasmic reticulum membrane"/>
    <property type="evidence" value="ECO:0007669"/>
    <property type="project" value="UniProtKB-SubCell"/>
</dbReference>
<feature type="transmembrane region" description="Helical" evidence="9">
    <location>
        <begin position="477"/>
        <end position="499"/>
    </location>
</feature>
<keyword evidence="5 9" id="KW-1133">Transmembrane helix</keyword>
<dbReference type="Proteomes" id="UP000095149">
    <property type="component" value="Unassembled WGS sequence"/>
</dbReference>
<comment type="caution">
    <text evidence="11">The sequence shown here is derived from an EMBL/GenBank/DDBJ whole genome shotgun (WGS) entry which is preliminary data.</text>
</comment>
<feature type="transmembrane region" description="Helical" evidence="9">
    <location>
        <begin position="76"/>
        <end position="99"/>
    </location>
</feature>